<dbReference type="EMBL" id="RCSS01000272">
    <property type="protein sequence ID" value="RVD92223.1"/>
    <property type="molecule type" value="Genomic_DNA"/>
</dbReference>
<protein>
    <submittedName>
        <fullName evidence="1">Uncharacterized protein</fullName>
    </submittedName>
</protein>
<sequence length="152" mass="17850">MLVFLFSFTYQTKKEFRNCLTMQRLLKMSSEFNASSNNTKSIEDKAVEIVKRINLQVKNQIIQHCRRCDKSICKSFAYNPKKLGHVIFDLSGSIISRFLYENDGQIDHNTFKSELENLLSEIRNEFGFKHFEKLLYRFLDRATKEFSLSIGG</sequence>
<dbReference type="Proteomes" id="UP000282876">
    <property type="component" value="Unassembled WGS sequence"/>
</dbReference>
<proteinExistence type="predicted"/>
<keyword evidence="2" id="KW-1185">Reference proteome</keyword>
<name>A0A437AM08_9MICR</name>
<gene>
    <name evidence="1" type="ORF">TUBRATIS_12810</name>
</gene>
<reference evidence="1 2" key="1">
    <citation type="submission" date="2018-10" db="EMBL/GenBank/DDBJ databases">
        <title>Draft genome sequence of the microsporidian Tubulinosema ratisbonensis.</title>
        <authorList>
            <person name="Polonais V."/>
            <person name="Peyretaillade E."/>
            <person name="Niehus S."/>
            <person name="Wawrzyniak I."/>
            <person name="Franchet A."/>
            <person name="Gaspin C."/>
            <person name="Reichstadt M."/>
            <person name="Belser C."/>
            <person name="Labadie K."/>
            <person name="Delbac F."/>
            <person name="Ferrandon D."/>
        </authorList>
    </citation>
    <scope>NUCLEOTIDE SEQUENCE [LARGE SCALE GENOMIC DNA]</scope>
    <source>
        <strain evidence="1 2">Franzen</strain>
    </source>
</reference>
<comment type="caution">
    <text evidence="1">The sequence shown here is derived from an EMBL/GenBank/DDBJ whole genome shotgun (WGS) entry which is preliminary data.</text>
</comment>
<dbReference type="AlphaFoldDB" id="A0A437AM08"/>
<organism evidence="1 2">
    <name type="scientific">Tubulinosema ratisbonensis</name>
    <dbReference type="NCBI Taxonomy" id="291195"/>
    <lineage>
        <taxon>Eukaryota</taxon>
        <taxon>Fungi</taxon>
        <taxon>Fungi incertae sedis</taxon>
        <taxon>Microsporidia</taxon>
        <taxon>Tubulinosematoidea</taxon>
        <taxon>Tubulinosematidae</taxon>
        <taxon>Tubulinosema</taxon>
    </lineage>
</organism>
<evidence type="ECO:0000313" key="2">
    <source>
        <dbReference type="Proteomes" id="UP000282876"/>
    </source>
</evidence>
<evidence type="ECO:0000313" key="1">
    <source>
        <dbReference type="EMBL" id="RVD92223.1"/>
    </source>
</evidence>
<accession>A0A437AM08</accession>
<dbReference type="VEuPathDB" id="MicrosporidiaDB:TUBRATIS_12810"/>